<sequence length="116" mass="12837">MNTVQRYIFTIDDLPKARGESHELSFQGGSAESFAALLQQALREPSLWQRWKSMQPDPDAIDPALGANDPAATVEAHQSDVHVSVDVRSSLPHAVIKHRMTLLIGKHWTLRDVSAA</sequence>
<dbReference type="EMBL" id="SLWQ01000003">
    <property type="protein sequence ID" value="TCO41269.1"/>
    <property type="molecule type" value="Genomic_DNA"/>
</dbReference>
<dbReference type="RefSeq" id="WP_241988022.1">
    <property type="nucleotide sequence ID" value="NZ_JACGXM010000004.1"/>
</dbReference>
<protein>
    <submittedName>
        <fullName evidence="1">Uncharacterized protein</fullName>
    </submittedName>
</protein>
<name>A0A4R2IBZ9_9GAMM</name>
<gene>
    <name evidence="1" type="ORF">EV148_103189</name>
</gene>
<evidence type="ECO:0000313" key="2">
    <source>
        <dbReference type="Proteomes" id="UP000294862"/>
    </source>
</evidence>
<dbReference type="AlphaFoldDB" id="A0A4R2IBZ9"/>
<proteinExistence type="predicted"/>
<comment type="caution">
    <text evidence="1">The sequence shown here is derived from an EMBL/GenBank/DDBJ whole genome shotgun (WGS) entry which is preliminary data.</text>
</comment>
<accession>A0A4R2IBZ9</accession>
<dbReference type="Proteomes" id="UP000294862">
    <property type="component" value="Unassembled WGS sequence"/>
</dbReference>
<reference evidence="1 2" key="1">
    <citation type="journal article" date="2015" name="Stand. Genomic Sci.">
        <title>Genomic Encyclopedia of Bacterial and Archaeal Type Strains, Phase III: the genomes of soil and plant-associated and newly described type strains.</title>
        <authorList>
            <person name="Whitman W.B."/>
            <person name="Woyke T."/>
            <person name="Klenk H.P."/>
            <person name="Zhou Y."/>
            <person name="Lilburn T.G."/>
            <person name="Beck B.J."/>
            <person name="De Vos P."/>
            <person name="Vandamme P."/>
            <person name="Eisen J.A."/>
            <person name="Garrity G."/>
            <person name="Hugenholtz P."/>
            <person name="Kyrpides N.C."/>
        </authorList>
    </citation>
    <scope>NUCLEOTIDE SEQUENCE [LARGE SCALE GENOMIC DNA]</scope>
    <source>
        <strain evidence="1 2">A3</strain>
    </source>
</reference>
<keyword evidence="2" id="KW-1185">Reference proteome</keyword>
<organism evidence="1 2">
    <name type="scientific">Dokdonella fugitiva</name>
    <dbReference type="NCBI Taxonomy" id="328517"/>
    <lineage>
        <taxon>Bacteria</taxon>
        <taxon>Pseudomonadati</taxon>
        <taxon>Pseudomonadota</taxon>
        <taxon>Gammaproteobacteria</taxon>
        <taxon>Lysobacterales</taxon>
        <taxon>Rhodanobacteraceae</taxon>
        <taxon>Dokdonella</taxon>
    </lineage>
</organism>
<evidence type="ECO:0000313" key="1">
    <source>
        <dbReference type="EMBL" id="TCO41269.1"/>
    </source>
</evidence>